<accession>A0ABP8RKS4</accession>
<evidence type="ECO:0000313" key="1">
    <source>
        <dbReference type="EMBL" id="GAA4541487.1"/>
    </source>
</evidence>
<dbReference type="EMBL" id="BAABGT010000024">
    <property type="protein sequence ID" value="GAA4541487.1"/>
    <property type="molecule type" value="Genomic_DNA"/>
</dbReference>
<evidence type="ECO:0000313" key="2">
    <source>
        <dbReference type="Proteomes" id="UP001501598"/>
    </source>
</evidence>
<name>A0ABP8RKS4_9PSEU</name>
<proteinExistence type="predicted"/>
<protein>
    <submittedName>
        <fullName evidence="1">Uncharacterized protein</fullName>
    </submittedName>
</protein>
<sequence>MSTPELGLRRSQIDIASVPATCPEPSYEAVATRPREDTRDAELALLDLQPLDQLFAAEVSLGTVDQGAAPGGAGRPGIRLIGRYRLTTAHRCAYRRLMLTTSRRRH</sequence>
<comment type="caution">
    <text evidence="1">The sequence shown here is derived from an EMBL/GenBank/DDBJ whole genome shotgun (WGS) entry which is preliminary data.</text>
</comment>
<organism evidence="1 2">
    <name type="scientific">Pseudonocardia xishanensis</name>
    <dbReference type="NCBI Taxonomy" id="630995"/>
    <lineage>
        <taxon>Bacteria</taxon>
        <taxon>Bacillati</taxon>
        <taxon>Actinomycetota</taxon>
        <taxon>Actinomycetes</taxon>
        <taxon>Pseudonocardiales</taxon>
        <taxon>Pseudonocardiaceae</taxon>
        <taxon>Pseudonocardia</taxon>
    </lineage>
</organism>
<reference evidence="2" key="1">
    <citation type="journal article" date="2019" name="Int. J. Syst. Evol. Microbiol.">
        <title>The Global Catalogue of Microorganisms (GCM) 10K type strain sequencing project: providing services to taxonomists for standard genome sequencing and annotation.</title>
        <authorList>
            <consortium name="The Broad Institute Genomics Platform"/>
            <consortium name="The Broad Institute Genome Sequencing Center for Infectious Disease"/>
            <person name="Wu L."/>
            <person name="Ma J."/>
        </authorList>
    </citation>
    <scope>NUCLEOTIDE SEQUENCE [LARGE SCALE GENOMIC DNA]</scope>
    <source>
        <strain evidence="2">JCM 17906</strain>
    </source>
</reference>
<gene>
    <name evidence="1" type="ORF">GCM10023175_15470</name>
</gene>
<dbReference type="Proteomes" id="UP001501598">
    <property type="component" value="Unassembled WGS sequence"/>
</dbReference>
<keyword evidence="2" id="KW-1185">Reference proteome</keyword>